<accession>A0A098G5C7</accession>
<organism evidence="2 3">
    <name type="scientific">Legionella fallonii LLAP-10</name>
    <dbReference type="NCBI Taxonomy" id="1212491"/>
    <lineage>
        <taxon>Bacteria</taxon>
        <taxon>Pseudomonadati</taxon>
        <taxon>Pseudomonadota</taxon>
        <taxon>Gammaproteobacteria</taxon>
        <taxon>Legionellales</taxon>
        <taxon>Legionellaceae</taxon>
        <taxon>Legionella</taxon>
    </lineage>
</organism>
<evidence type="ECO:0000313" key="3">
    <source>
        <dbReference type="Proteomes" id="UP000032430"/>
    </source>
</evidence>
<dbReference type="InterPro" id="IPR052044">
    <property type="entry name" value="PKS_Associated_Protein"/>
</dbReference>
<name>A0A098G5C7_9GAMM</name>
<dbReference type="InterPro" id="IPR011051">
    <property type="entry name" value="RmlC_Cupin_sf"/>
</dbReference>
<dbReference type="InterPro" id="IPR013096">
    <property type="entry name" value="Cupin_2"/>
</dbReference>
<dbReference type="Proteomes" id="UP000032430">
    <property type="component" value="Chromosome I"/>
</dbReference>
<dbReference type="HOGENOM" id="CLU_131430_1_0_6"/>
<proteinExistence type="predicted"/>
<feature type="domain" description="Cupin type-2" evidence="1">
    <location>
        <begin position="40"/>
        <end position="99"/>
    </location>
</feature>
<gene>
    <name evidence="2" type="ORF">LFA_2288</name>
</gene>
<dbReference type="SUPFAM" id="SSF51182">
    <property type="entry name" value="RmlC-like cupins"/>
    <property type="match status" value="1"/>
</dbReference>
<protein>
    <submittedName>
        <fullName evidence="2">Cupin 2 conserved barrel protein</fullName>
    </submittedName>
</protein>
<dbReference type="AlphaFoldDB" id="A0A098G5C7"/>
<evidence type="ECO:0000259" key="1">
    <source>
        <dbReference type="Pfam" id="PF07883"/>
    </source>
</evidence>
<dbReference type="InterPro" id="IPR014710">
    <property type="entry name" value="RmlC-like_jellyroll"/>
</dbReference>
<sequence length="123" mass="14250">MGLTMQKINLKNKLSLFNDYWSPRIVGDLNDSHVKLAKLKGEFVWHKHDDEDELFFILKGNLLLRFKDRDVHLQEGEFIIVPKGVEHLPIAEEEVHVMFIEPKTTLNTGDALSGLTKKDLERI</sequence>
<dbReference type="EMBL" id="LN614827">
    <property type="protein sequence ID" value="CEG57662.1"/>
    <property type="molecule type" value="Genomic_DNA"/>
</dbReference>
<reference evidence="3" key="1">
    <citation type="submission" date="2014-09" db="EMBL/GenBank/DDBJ databases">
        <authorList>
            <person name="Gomez-Valero L."/>
        </authorList>
    </citation>
    <scope>NUCLEOTIDE SEQUENCE [LARGE SCALE GENOMIC DNA]</scope>
    <source>
        <strain evidence="3">ATCC700992</strain>
    </source>
</reference>
<dbReference type="KEGG" id="lfa:LFA_2288"/>
<dbReference type="CDD" id="cd02226">
    <property type="entry name" value="cupin_YdbB-like"/>
    <property type="match status" value="1"/>
</dbReference>
<dbReference type="PANTHER" id="PTHR36114">
    <property type="entry name" value="16.7 KDA PROTEIN IN WHIE LOCUS"/>
    <property type="match status" value="1"/>
</dbReference>
<keyword evidence="3" id="KW-1185">Reference proteome</keyword>
<dbReference type="PANTHER" id="PTHR36114:SF1">
    <property type="entry name" value="16.7 KDA PROTEIN IN WHIE LOCUS"/>
    <property type="match status" value="1"/>
</dbReference>
<dbReference type="Gene3D" id="2.60.120.10">
    <property type="entry name" value="Jelly Rolls"/>
    <property type="match status" value="1"/>
</dbReference>
<dbReference type="Pfam" id="PF07883">
    <property type="entry name" value="Cupin_2"/>
    <property type="match status" value="1"/>
</dbReference>
<dbReference type="STRING" id="1212491.LFA_2288"/>
<evidence type="ECO:0000313" key="2">
    <source>
        <dbReference type="EMBL" id="CEG57662.1"/>
    </source>
</evidence>